<evidence type="ECO:0000313" key="2">
    <source>
        <dbReference type="Proteomes" id="UP000007807"/>
    </source>
</evidence>
<dbReference type="KEGG" id="mcj:MCON_0067"/>
<dbReference type="HOGENOM" id="CLU_146461_0_0_2"/>
<dbReference type="STRING" id="990316.MCON_0067"/>
<dbReference type="Proteomes" id="UP000007807">
    <property type="component" value="Chromosome"/>
</dbReference>
<gene>
    <name evidence="1" type="ordered locus">MCON_0067</name>
</gene>
<keyword evidence="2" id="KW-1185">Reference proteome</keyword>
<dbReference type="AlphaFoldDB" id="F4BTU9"/>
<organism evidence="1 2">
    <name type="scientific">Methanothrix soehngenii (strain ATCC 5969 / DSM 3671 / JCM 10134 / NBRC 103675 / OCM 69 / GP-6)</name>
    <name type="common">Methanosaeta concilii</name>
    <dbReference type="NCBI Taxonomy" id="990316"/>
    <lineage>
        <taxon>Archaea</taxon>
        <taxon>Methanobacteriati</taxon>
        <taxon>Methanobacteriota</taxon>
        <taxon>Stenosarchaea group</taxon>
        <taxon>Methanomicrobia</taxon>
        <taxon>Methanotrichales</taxon>
        <taxon>Methanotrichaceae</taxon>
        <taxon>Methanothrix</taxon>
    </lineage>
</organism>
<name>F4BTU9_METSG</name>
<accession>F4BTU9</accession>
<evidence type="ECO:0000313" key="1">
    <source>
        <dbReference type="EMBL" id="AEB66982.1"/>
    </source>
</evidence>
<dbReference type="InParanoid" id="F4BTU9"/>
<proteinExistence type="predicted"/>
<evidence type="ECO:0008006" key="3">
    <source>
        <dbReference type="Google" id="ProtNLM"/>
    </source>
</evidence>
<sequence length="149" mass="16688">MKYKWMLAIIKGDAMRSMRRIWLIFLIILITGICAAQVPDLVGYWAGSAPAYFIEDGAHDLVEDDRIVLAVVEQTDRLFTGNITFMRDGEEVVEAFAGAISADNKTLYIAESNGYGFGTIISENEFEMFYLEHGTPAIAAIDQFHRIKA</sequence>
<reference evidence="1 2" key="1">
    <citation type="journal article" date="2011" name="J. Bacteriol.">
        <title>Complete genome sequence of Methanosaeta concilii, a specialist in aceticlastic methanogenesis.</title>
        <authorList>
            <person name="Barber R.D."/>
            <person name="Zhang L."/>
            <person name="Harnack M."/>
            <person name="Olson M.V."/>
            <person name="Kaul R."/>
            <person name="Ingram-Smith C."/>
            <person name="Smith K.S."/>
        </authorList>
    </citation>
    <scope>NUCLEOTIDE SEQUENCE [LARGE SCALE GENOMIC DNA]</scope>
    <source>
        <strain evidence="2">ATCC 5969 / DSM 3671 / JCM 10134 / NBRC 103675 / OCM 69 / GP-6</strain>
    </source>
</reference>
<protein>
    <recommendedName>
        <fullName evidence="3">Lipoprotein</fullName>
    </recommendedName>
</protein>
<dbReference type="EMBL" id="CP002565">
    <property type="protein sequence ID" value="AEB66982.1"/>
    <property type="molecule type" value="Genomic_DNA"/>
</dbReference>